<organism evidence="1 2">
    <name type="scientific">Thelohanellus kitauei</name>
    <name type="common">Myxosporean</name>
    <dbReference type="NCBI Taxonomy" id="669202"/>
    <lineage>
        <taxon>Eukaryota</taxon>
        <taxon>Metazoa</taxon>
        <taxon>Cnidaria</taxon>
        <taxon>Myxozoa</taxon>
        <taxon>Myxosporea</taxon>
        <taxon>Bivalvulida</taxon>
        <taxon>Platysporina</taxon>
        <taxon>Myxobolidae</taxon>
        <taxon>Thelohanellus</taxon>
    </lineage>
</organism>
<evidence type="ECO:0000313" key="2">
    <source>
        <dbReference type="Proteomes" id="UP000031668"/>
    </source>
</evidence>
<name>A0A0C2MQY9_THEKT</name>
<evidence type="ECO:0000313" key="1">
    <source>
        <dbReference type="EMBL" id="KII69611.1"/>
    </source>
</evidence>
<accession>A0A0C2MQY9</accession>
<comment type="caution">
    <text evidence="1">The sequence shown here is derived from an EMBL/GenBank/DDBJ whole genome shotgun (WGS) entry which is preliminary data.</text>
</comment>
<gene>
    <name evidence="1" type="ORF">RF11_10198</name>
</gene>
<dbReference type="AlphaFoldDB" id="A0A0C2MQY9"/>
<reference evidence="1 2" key="1">
    <citation type="journal article" date="2014" name="Genome Biol. Evol.">
        <title>The genome of the myxosporean Thelohanellus kitauei shows adaptations to nutrient acquisition within its fish host.</title>
        <authorList>
            <person name="Yang Y."/>
            <person name="Xiong J."/>
            <person name="Zhou Z."/>
            <person name="Huo F."/>
            <person name="Miao W."/>
            <person name="Ran C."/>
            <person name="Liu Y."/>
            <person name="Zhang J."/>
            <person name="Feng J."/>
            <person name="Wang M."/>
            <person name="Wang M."/>
            <person name="Wang L."/>
            <person name="Yao B."/>
        </authorList>
    </citation>
    <scope>NUCLEOTIDE SEQUENCE [LARGE SCALE GENOMIC DNA]</scope>
    <source>
        <strain evidence="1">Wuqing</strain>
    </source>
</reference>
<dbReference type="Proteomes" id="UP000031668">
    <property type="component" value="Unassembled WGS sequence"/>
</dbReference>
<protein>
    <submittedName>
        <fullName evidence="1">Uncharacterized protein</fullName>
    </submittedName>
</protein>
<sequence length="232" mass="27258">MFSGGEMIKKCMLLKAELISLDKQEAFFMIACQEARFQRELLMFPMRESLDRHCLDWKQAKSGHQWRVSNDGQESVGHNKVERKATTCIVHQKSFCSQIMKMGKVMNVMVKTINFIREKGSYPDYRFKIEALRNEFMRRFSGLKLMETSFGILRTPFSINAQIAPEELELELIDIQYDFNLKDKFGSDKKISHDCLFYKNIIDVQNNLCFQAVIPVMNLYKSKYFSRLTDTH</sequence>
<dbReference type="PANTHER" id="PTHR45913">
    <property type="entry name" value="EPM2A-INTERACTING PROTEIN 1"/>
    <property type="match status" value="1"/>
</dbReference>
<dbReference type="OrthoDB" id="1101576at2759"/>
<proteinExistence type="predicted"/>
<keyword evidence="2" id="KW-1185">Reference proteome</keyword>
<dbReference type="EMBL" id="JWZT01002340">
    <property type="protein sequence ID" value="KII69611.1"/>
    <property type="molecule type" value="Genomic_DNA"/>
</dbReference>
<dbReference type="PANTHER" id="PTHR45913:SF5">
    <property type="entry name" value="GENERAL TRANSCRIPTION FACTOR II-I REPEAT DOMAIN-CONTAINING PROTEIN 2A-LIKE PROTEIN"/>
    <property type="match status" value="1"/>
</dbReference>